<feature type="region of interest" description="Disordered" evidence="4">
    <location>
        <begin position="40"/>
        <end position="76"/>
    </location>
</feature>
<evidence type="ECO:0000256" key="4">
    <source>
        <dbReference type="SAM" id="MobiDB-lite"/>
    </source>
</evidence>
<dbReference type="Proteomes" id="UP000323917">
    <property type="component" value="Chromosome"/>
</dbReference>
<feature type="compositionally biased region" description="Polar residues" evidence="4">
    <location>
        <begin position="67"/>
        <end position="76"/>
    </location>
</feature>
<dbReference type="Pfam" id="PF13637">
    <property type="entry name" value="Ank_4"/>
    <property type="match status" value="1"/>
</dbReference>
<protein>
    <submittedName>
        <fullName evidence="6">Ankyrin repeats (3 copies)</fullName>
    </submittedName>
</protein>
<evidence type="ECO:0000256" key="1">
    <source>
        <dbReference type="ARBA" id="ARBA00022737"/>
    </source>
</evidence>
<dbReference type="PROSITE" id="PS50088">
    <property type="entry name" value="ANK_REPEAT"/>
    <property type="match status" value="4"/>
</dbReference>
<evidence type="ECO:0000313" key="6">
    <source>
        <dbReference type="EMBL" id="QEG34971.1"/>
    </source>
</evidence>
<feature type="repeat" description="ANK" evidence="3">
    <location>
        <begin position="214"/>
        <end position="236"/>
    </location>
</feature>
<evidence type="ECO:0000313" key="7">
    <source>
        <dbReference type="Proteomes" id="UP000323917"/>
    </source>
</evidence>
<dbReference type="Gene3D" id="1.25.40.20">
    <property type="entry name" value="Ankyrin repeat-containing domain"/>
    <property type="match status" value="1"/>
</dbReference>
<evidence type="ECO:0000256" key="3">
    <source>
        <dbReference type="PROSITE-ProRule" id="PRU00023"/>
    </source>
</evidence>
<keyword evidence="5" id="KW-0472">Membrane</keyword>
<dbReference type="Pfam" id="PF12796">
    <property type="entry name" value="Ank_2"/>
    <property type="match status" value="1"/>
</dbReference>
<dbReference type="AlphaFoldDB" id="A0A5B9QLG8"/>
<dbReference type="SMART" id="SM00248">
    <property type="entry name" value="ANK"/>
    <property type="match status" value="4"/>
</dbReference>
<feature type="transmembrane region" description="Helical" evidence="5">
    <location>
        <begin position="12"/>
        <end position="29"/>
    </location>
</feature>
<gene>
    <name evidence="6" type="ORF">Pr1d_22600</name>
</gene>
<name>A0A5B9QLG8_9BACT</name>
<dbReference type="EMBL" id="CP042913">
    <property type="protein sequence ID" value="QEG34971.1"/>
    <property type="molecule type" value="Genomic_DNA"/>
</dbReference>
<dbReference type="PANTHER" id="PTHR24201">
    <property type="entry name" value="ANK_REP_REGION DOMAIN-CONTAINING PROTEIN"/>
    <property type="match status" value="1"/>
</dbReference>
<dbReference type="OrthoDB" id="281799at2"/>
<feature type="repeat" description="ANK" evidence="3">
    <location>
        <begin position="181"/>
        <end position="213"/>
    </location>
</feature>
<accession>A0A5B9QLG8</accession>
<dbReference type="PRINTS" id="PR01415">
    <property type="entry name" value="ANKYRIN"/>
</dbReference>
<keyword evidence="7" id="KW-1185">Reference proteome</keyword>
<organism evidence="6 7">
    <name type="scientific">Bythopirellula goksoeyrii</name>
    <dbReference type="NCBI Taxonomy" id="1400387"/>
    <lineage>
        <taxon>Bacteria</taxon>
        <taxon>Pseudomonadati</taxon>
        <taxon>Planctomycetota</taxon>
        <taxon>Planctomycetia</taxon>
        <taxon>Pirellulales</taxon>
        <taxon>Lacipirellulaceae</taxon>
        <taxon>Bythopirellula</taxon>
    </lineage>
</organism>
<feature type="repeat" description="ANK" evidence="3">
    <location>
        <begin position="114"/>
        <end position="146"/>
    </location>
</feature>
<reference evidence="6 7" key="1">
    <citation type="submission" date="2019-08" db="EMBL/GenBank/DDBJ databases">
        <title>Deep-cultivation of Planctomycetes and their phenomic and genomic characterization uncovers novel biology.</title>
        <authorList>
            <person name="Wiegand S."/>
            <person name="Jogler M."/>
            <person name="Boedeker C."/>
            <person name="Pinto D."/>
            <person name="Vollmers J."/>
            <person name="Rivas-Marin E."/>
            <person name="Kohn T."/>
            <person name="Peeters S.H."/>
            <person name="Heuer A."/>
            <person name="Rast P."/>
            <person name="Oberbeckmann S."/>
            <person name="Bunk B."/>
            <person name="Jeske O."/>
            <person name="Meyerdierks A."/>
            <person name="Storesund J.E."/>
            <person name="Kallscheuer N."/>
            <person name="Luecker S."/>
            <person name="Lage O.M."/>
            <person name="Pohl T."/>
            <person name="Merkel B.J."/>
            <person name="Hornburger P."/>
            <person name="Mueller R.-W."/>
            <person name="Bruemmer F."/>
            <person name="Labrenz M."/>
            <person name="Spormann A.M."/>
            <person name="Op den Camp H."/>
            <person name="Overmann J."/>
            <person name="Amann R."/>
            <person name="Jetten M.S.M."/>
            <person name="Mascher T."/>
            <person name="Medema M.H."/>
            <person name="Devos D.P."/>
            <person name="Kaster A.-K."/>
            <person name="Ovreas L."/>
            <person name="Rohde M."/>
            <person name="Galperin M.Y."/>
            <person name="Jogler C."/>
        </authorList>
    </citation>
    <scope>NUCLEOTIDE SEQUENCE [LARGE SCALE GENOMIC DNA]</scope>
    <source>
        <strain evidence="6 7">Pr1d</strain>
    </source>
</reference>
<keyword evidence="1" id="KW-0677">Repeat</keyword>
<proteinExistence type="predicted"/>
<keyword evidence="5" id="KW-1133">Transmembrane helix</keyword>
<feature type="compositionally biased region" description="Basic and acidic residues" evidence="4">
    <location>
        <begin position="56"/>
        <end position="66"/>
    </location>
</feature>
<dbReference type="PROSITE" id="PS51257">
    <property type="entry name" value="PROKAR_LIPOPROTEIN"/>
    <property type="match status" value="1"/>
</dbReference>
<evidence type="ECO:0000256" key="5">
    <source>
        <dbReference type="SAM" id="Phobius"/>
    </source>
</evidence>
<dbReference type="PANTHER" id="PTHR24201:SF16">
    <property type="entry name" value="ANKYRIN-1-LIKE-RELATED"/>
    <property type="match status" value="1"/>
</dbReference>
<keyword evidence="5" id="KW-0812">Transmembrane</keyword>
<dbReference type="InterPro" id="IPR002110">
    <property type="entry name" value="Ankyrin_rpt"/>
</dbReference>
<dbReference type="PROSITE" id="PS50297">
    <property type="entry name" value="ANK_REP_REGION"/>
    <property type="match status" value="4"/>
</dbReference>
<evidence type="ECO:0000256" key="2">
    <source>
        <dbReference type="ARBA" id="ARBA00023043"/>
    </source>
</evidence>
<sequence length="236" mass="25251">MKTPDLRVCCGWSMSIIFSATLVMLLIGCEQSEELAKMGVEEPISNDSPVDVPQRSAKETSEETKKQTQNVSTPETEQVEVDFSAFQDAALAGDGRKVQQAIDGGIDVNQADDQQRTALMLAAFNGHTPIVKLLLDDGAELDHRDALGRTALMFAATADNGETVELLIDAGADVNAVDTGEGFTSLMHAAAEGQLKVVQILLKHQADPTIRDVDGDTALDFATQNGHTDVVNLLTQ</sequence>
<dbReference type="SUPFAM" id="SSF48403">
    <property type="entry name" value="Ankyrin repeat"/>
    <property type="match status" value="1"/>
</dbReference>
<dbReference type="KEGG" id="bgok:Pr1d_22600"/>
<feature type="repeat" description="ANK" evidence="3">
    <location>
        <begin position="147"/>
        <end position="179"/>
    </location>
</feature>
<keyword evidence="2 3" id="KW-0040">ANK repeat</keyword>
<dbReference type="InterPro" id="IPR036770">
    <property type="entry name" value="Ankyrin_rpt-contain_sf"/>
</dbReference>
<dbReference type="InterPro" id="IPR050776">
    <property type="entry name" value="Ank_Repeat/CDKN_Inhibitor"/>
</dbReference>